<evidence type="ECO:0000256" key="1">
    <source>
        <dbReference type="SAM" id="Phobius"/>
    </source>
</evidence>
<protein>
    <submittedName>
        <fullName evidence="2">Uncharacterized protein</fullName>
    </submittedName>
</protein>
<keyword evidence="3" id="KW-1185">Reference proteome</keyword>
<keyword evidence="1" id="KW-1133">Transmembrane helix</keyword>
<evidence type="ECO:0000313" key="2">
    <source>
        <dbReference type="EMBL" id="KAF4978383.1"/>
    </source>
</evidence>
<keyword evidence="1" id="KW-0812">Transmembrane</keyword>
<dbReference type="Proteomes" id="UP000635477">
    <property type="component" value="Unassembled WGS sequence"/>
</dbReference>
<evidence type="ECO:0000313" key="3">
    <source>
        <dbReference type="Proteomes" id="UP000635477"/>
    </source>
</evidence>
<dbReference type="EMBL" id="JABEYC010000373">
    <property type="protein sequence ID" value="KAF4978383.1"/>
    <property type="molecule type" value="Genomic_DNA"/>
</dbReference>
<comment type="caution">
    <text evidence="2">The sequence shown here is derived from an EMBL/GenBank/DDBJ whole genome shotgun (WGS) entry which is preliminary data.</text>
</comment>
<feature type="transmembrane region" description="Helical" evidence="1">
    <location>
        <begin position="53"/>
        <end position="69"/>
    </location>
</feature>
<keyword evidence="1" id="KW-0472">Membrane</keyword>
<reference evidence="2" key="1">
    <citation type="journal article" date="2020" name="BMC Genomics">
        <title>Correction to: Identification and distribution of gene clusters required for synthesis of sphingolipid metabolism inhibitors in diverse species of the filamentous fungus Fusarium.</title>
        <authorList>
            <person name="Kim H.S."/>
            <person name="Lohmar J.M."/>
            <person name="Busman M."/>
            <person name="Brown D.W."/>
            <person name="Naumann T.A."/>
            <person name="Divon H.H."/>
            <person name="Lysoe E."/>
            <person name="Uhlig S."/>
            <person name="Proctor R.H."/>
        </authorList>
    </citation>
    <scope>NUCLEOTIDE SEQUENCE</scope>
    <source>
        <strain evidence="2">NRRL 22465</strain>
    </source>
</reference>
<proteinExistence type="predicted"/>
<reference evidence="2" key="2">
    <citation type="submission" date="2020-05" db="EMBL/GenBank/DDBJ databases">
        <authorList>
            <person name="Kim H.-S."/>
            <person name="Proctor R.H."/>
            <person name="Brown D.W."/>
        </authorList>
    </citation>
    <scope>NUCLEOTIDE SEQUENCE</scope>
    <source>
        <strain evidence="2">NRRL 22465</strain>
    </source>
</reference>
<dbReference type="OrthoDB" id="5068918at2759"/>
<accession>A0A8H4XKT7</accession>
<organism evidence="2 3">
    <name type="scientific">Fusarium zealandicum</name>
    <dbReference type="NCBI Taxonomy" id="1053134"/>
    <lineage>
        <taxon>Eukaryota</taxon>
        <taxon>Fungi</taxon>
        <taxon>Dikarya</taxon>
        <taxon>Ascomycota</taxon>
        <taxon>Pezizomycotina</taxon>
        <taxon>Sordariomycetes</taxon>
        <taxon>Hypocreomycetidae</taxon>
        <taxon>Hypocreales</taxon>
        <taxon>Nectriaceae</taxon>
        <taxon>Fusarium</taxon>
        <taxon>Fusarium staphyleae species complex</taxon>
    </lineage>
</organism>
<dbReference type="AlphaFoldDB" id="A0A8H4XKT7"/>
<gene>
    <name evidence="2" type="ORF">FZEAL_5224</name>
</gene>
<name>A0A8H4XKT7_9HYPO</name>
<sequence>MSAIASRAARSAIALQPLPALQRGLRTSSLVRQAKSEPFQAKPPKSNQNQNKYLALGAVAVGAGFYIFYQGGRPANVVDAPGEAAGMPSARK</sequence>